<reference evidence="1" key="1">
    <citation type="submission" date="2023-04" db="EMBL/GenBank/DDBJ databases">
        <title>Black Yeasts Isolated from many extreme environments.</title>
        <authorList>
            <person name="Coleine C."/>
            <person name="Stajich J.E."/>
            <person name="Selbmann L."/>
        </authorList>
    </citation>
    <scope>NUCLEOTIDE SEQUENCE</scope>
    <source>
        <strain evidence="1">CCFEE 5312</strain>
    </source>
</reference>
<protein>
    <submittedName>
        <fullName evidence="1">Uncharacterized protein</fullName>
    </submittedName>
</protein>
<dbReference type="Proteomes" id="UP001271007">
    <property type="component" value="Unassembled WGS sequence"/>
</dbReference>
<name>A0AAJ0GBW7_9PEZI</name>
<dbReference type="EMBL" id="JAWDJX010000018">
    <property type="protein sequence ID" value="KAK3052870.1"/>
    <property type="molecule type" value="Genomic_DNA"/>
</dbReference>
<sequence>MTPYISRMLLQFEQGKHSILTSSHGLSVSTLYLFLPTSTSFWYADSKMKLLDFTFLLPLYILAGTANADCQYWDGTAPFCSGSCPSNCRTVQISNAGNGGSCWSGTKALCDCCAGPPPCTPTETETACYGFVLVCKNVQHIFGAAGDQTITCSSYACGACVGLPFFAQDDGIEPSISPRAMTITSTHREVIVRGRNTTEEEIEDTLVQEFGPKLSPDEMKNITAIRVAEPDVSLVRGSLACPVCEGTAMPEMGLRVQSPSPYYS</sequence>
<dbReference type="AlphaFoldDB" id="A0AAJ0GBW7"/>
<organism evidence="1 2">
    <name type="scientific">Extremus antarcticus</name>
    <dbReference type="NCBI Taxonomy" id="702011"/>
    <lineage>
        <taxon>Eukaryota</taxon>
        <taxon>Fungi</taxon>
        <taxon>Dikarya</taxon>
        <taxon>Ascomycota</taxon>
        <taxon>Pezizomycotina</taxon>
        <taxon>Dothideomycetes</taxon>
        <taxon>Dothideomycetidae</taxon>
        <taxon>Mycosphaerellales</taxon>
        <taxon>Extremaceae</taxon>
        <taxon>Extremus</taxon>
    </lineage>
</organism>
<accession>A0AAJ0GBW7</accession>
<proteinExistence type="predicted"/>
<gene>
    <name evidence="1" type="ORF">LTR09_005934</name>
</gene>
<keyword evidence="2" id="KW-1185">Reference proteome</keyword>
<comment type="caution">
    <text evidence="1">The sequence shown here is derived from an EMBL/GenBank/DDBJ whole genome shotgun (WGS) entry which is preliminary data.</text>
</comment>
<evidence type="ECO:0000313" key="1">
    <source>
        <dbReference type="EMBL" id="KAK3052870.1"/>
    </source>
</evidence>
<evidence type="ECO:0000313" key="2">
    <source>
        <dbReference type="Proteomes" id="UP001271007"/>
    </source>
</evidence>